<accession>A0A7R9PVF6</accession>
<dbReference type="EMBL" id="OC855621">
    <property type="protein sequence ID" value="CAD7622349.1"/>
    <property type="molecule type" value="Genomic_DNA"/>
</dbReference>
<reference evidence="1" key="1">
    <citation type="submission" date="2020-11" db="EMBL/GenBank/DDBJ databases">
        <authorList>
            <person name="Tran Van P."/>
        </authorList>
    </citation>
    <scope>NUCLEOTIDE SEQUENCE</scope>
</reference>
<gene>
    <name evidence="1" type="ORF">OSB1V03_LOCUS2812</name>
</gene>
<evidence type="ECO:0000313" key="1">
    <source>
        <dbReference type="EMBL" id="CAD7622349.1"/>
    </source>
</evidence>
<protein>
    <submittedName>
        <fullName evidence="1">Uncharacterized protein</fullName>
    </submittedName>
</protein>
<evidence type="ECO:0000313" key="2">
    <source>
        <dbReference type="Proteomes" id="UP000759131"/>
    </source>
</evidence>
<proteinExistence type="predicted"/>
<name>A0A7R9PVF6_9ACAR</name>
<dbReference type="Proteomes" id="UP000759131">
    <property type="component" value="Unassembled WGS sequence"/>
</dbReference>
<sequence length="147" mass="17108">MTNTLYLLPMHLPTSPSLIHFSPNVTQHEEREEEKEHSIGYEWKQENSYMTCISSRLHYTFSFARQCVHHISRCCELTPKKVVSMRFSQCLSPYMPKAIPRVESNNFFLLLLYRRLDILKRAGSDGLTATTLVSDGVRREVEVISKK</sequence>
<keyword evidence="2" id="KW-1185">Reference proteome</keyword>
<dbReference type="AlphaFoldDB" id="A0A7R9PVF6"/>
<organism evidence="1">
    <name type="scientific">Medioppia subpectinata</name>
    <dbReference type="NCBI Taxonomy" id="1979941"/>
    <lineage>
        <taxon>Eukaryota</taxon>
        <taxon>Metazoa</taxon>
        <taxon>Ecdysozoa</taxon>
        <taxon>Arthropoda</taxon>
        <taxon>Chelicerata</taxon>
        <taxon>Arachnida</taxon>
        <taxon>Acari</taxon>
        <taxon>Acariformes</taxon>
        <taxon>Sarcoptiformes</taxon>
        <taxon>Oribatida</taxon>
        <taxon>Brachypylina</taxon>
        <taxon>Oppioidea</taxon>
        <taxon>Oppiidae</taxon>
        <taxon>Medioppia</taxon>
    </lineage>
</organism>
<dbReference type="EMBL" id="CAJPIZ010001046">
    <property type="protein sequence ID" value="CAG2102779.1"/>
    <property type="molecule type" value="Genomic_DNA"/>
</dbReference>